<dbReference type="EMBL" id="LAZR01006446">
    <property type="protein sequence ID" value="KKM92065.1"/>
    <property type="molecule type" value="Genomic_DNA"/>
</dbReference>
<reference evidence="1" key="1">
    <citation type="journal article" date="2015" name="Nature">
        <title>Complex archaea that bridge the gap between prokaryotes and eukaryotes.</title>
        <authorList>
            <person name="Spang A."/>
            <person name="Saw J.H."/>
            <person name="Jorgensen S.L."/>
            <person name="Zaremba-Niedzwiedzka K."/>
            <person name="Martijn J."/>
            <person name="Lind A.E."/>
            <person name="van Eijk R."/>
            <person name="Schleper C."/>
            <person name="Guy L."/>
            <person name="Ettema T.J."/>
        </authorList>
    </citation>
    <scope>NUCLEOTIDE SEQUENCE</scope>
</reference>
<protein>
    <submittedName>
        <fullName evidence="1">Uncharacterized protein</fullName>
    </submittedName>
</protein>
<accession>A0A0F9NT88</accession>
<sequence length="109" mass="12647">MSKMTNGQILQKAVEKAVKNGYKPSGLLGGVLKGEIGVGMDPNIYNHLTNIDNQYYVYIFSHDFAKAVWKHLKECDIPEEFCSRHANWQYHLQQMVLEENPLKYLKKFI</sequence>
<dbReference type="AlphaFoldDB" id="A0A0F9NT88"/>
<gene>
    <name evidence="1" type="ORF">LCGC14_1222220</name>
</gene>
<evidence type="ECO:0000313" key="1">
    <source>
        <dbReference type="EMBL" id="KKM92065.1"/>
    </source>
</evidence>
<name>A0A0F9NT88_9ZZZZ</name>
<proteinExistence type="predicted"/>
<organism evidence="1">
    <name type="scientific">marine sediment metagenome</name>
    <dbReference type="NCBI Taxonomy" id="412755"/>
    <lineage>
        <taxon>unclassified sequences</taxon>
        <taxon>metagenomes</taxon>
        <taxon>ecological metagenomes</taxon>
    </lineage>
</organism>
<comment type="caution">
    <text evidence="1">The sequence shown here is derived from an EMBL/GenBank/DDBJ whole genome shotgun (WGS) entry which is preliminary data.</text>
</comment>